<name>A0ACC0CGX3_CATRO</name>
<dbReference type="EMBL" id="CM044701">
    <property type="protein sequence ID" value="KAI5684218.1"/>
    <property type="molecule type" value="Genomic_DNA"/>
</dbReference>
<dbReference type="Proteomes" id="UP001060085">
    <property type="component" value="Linkage Group LG01"/>
</dbReference>
<comment type="caution">
    <text evidence="1">The sequence shown here is derived from an EMBL/GenBank/DDBJ whole genome shotgun (WGS) entry which is preliminary data.</text>
</comment>
<organism evidence="1 2">
    <name type="scientific">Catharanthus roseus</name>
    <name type="common">Madagascar periwinkle</name>
    <name type="synonym">Vinca rosea</name>
    <dbReference type="NCBI Taxonomy" id="4058"/>
    <lineage>
        <taxon>Eukaryota</taxon>
        <taxon>Viridiplantae</taxon>
        <taxon>Streptophyta</taxon>
        <taxon>Embryophyta</taxon>
        <taxon>Tracheophyta</taxon>
        <taxon>Spermatophyta</taxon>
        <taxon>Magnoliopsida</taxon>
        <taxon>eudicotyledons</taxon>
        <taxon>Gunneridae</taxon>
        <taxon>Pentapetalae</taxon>
        <taxon>asterids</taxon>
        <taxon>lamiids</taxon>
        <taxon>Gentianales</taxon>
        <taxon>Apocynaceae</taxon>
        <taxon>Rauvolfioideae</taxon>
        <taxon>Vinceae</taxon>
        <taxon>Catharanthinae</taxon>
        <taxon>Catharanthus</taxon>
    </lineage>
</organism>
<protein>
    <submittedName>
        <fullName evidence="1">Uncharacterized protein</fullName>
    </submittedName>
</protein>
<proteinExistence type="predicted"/>
<reference evidence="2" key="1">
    <citation type="journal article" date="2023" name="Nat. Plants">
        <title>Single-cell RNA sequencing provides a high-resolution roadmap for understanding the multicellular compartmentation of specialized metabolism.</title>
        <authorList>
            <person name="Sun S."/>
            <person name="Shen X."/>
            <person name="Li Y."/>
            <person name="Li Y."/>
            <person name="Wang S."/>
            <person name="Li R."/>
            <person name="Zhang H."/>
            <person name="Shen G."/>
            <person name="Guo B."/>
            <person name="Wei J."/>
            <person name="Xu J."/>
            <person name="St-Pierre B."/>
            <person name="Chen S."/>
            <person name="Sun C."/>
        </authorList>
    </citation>
    <scope>NUCLEOTIDE SEQUENCE [LARGE SCALE GENOMIC DNA]</scope>
</reference>
<accession>A0ACC0CGX3</accession>
<keyword evidence="2" id="KW-1185">Reference proteome</keyword>
<evidence type="ECO:0000313" key="2">
    <source>
        <dbReference type="Proteomes" id="UP001060085"/>
    </source>
</evidence>
<sequence>MAKQFKLRMSKVINTTFHSCRSKDPSNLPLDNSSSFFKLSTPQPPPLSLSLSHDHQEDFKWRKEDKNHQITPRRKIYNSSSVSPSPPPPPTQKSSRTGKKKKSTPLTRRIRTCTTSSSRPGLFFSSDHEIETEEEEREMLVISSSSSSSSRSFSTDHNSCSSSSITRRSRHKKRNNKTTKRMKKKRTTSFVSDDQGTGGGDHDEQSPARLSLFKKLIPCSVDGKVKESFAVVKKSKEPYEDFKRSMMEMILEKQMFDEHDLEQLLLCFLSLNSRQYHPIIVEAFVQIWEAMFDLS</sequence>
<gene>
    <name evidence="1" type="ORF">M9H77_05446</name>
</gene>
<evidence type="ECO:0000313" key="1">
    <source>
        <dbReference type="EMBL" id="KAI5684218.1"/>
    </source>
</evidence>